<name>A0A212C6E6_CEREH</name>
<feature type="region of interest" description="Disordered" evidence="1">
    <location>
        <begin position="1"/>
        <end position="40"/>
    </location>
</feature>
<accession>A0A212C6E6</accession>
<evidence type="ECO:0000256" key="1">
    <source>
        <dbReference type="SAM" id="MobiDB-lite"/>
    </source>
</evidence>
<proteinExistence type="predicted"/>
<evidence type="ECO:0000313" key="3">
    <source>
        <dbReference type="Proteomes" id="UP000242450"/>
    </source>
</evidence>
<evidence type="ECO:0000313" key="2">
    <source>
        <dbReference type="EMBL" id="OWK01558.1"/>
    </source>
</evidence>
<feature type="region of interest" description="Disordered" evidence="1">
    <location>
        <begin position="70"/>
        <end position="90"/>
    </location>
</feature>
<dbReference type="AlphaFoldDB" id="A0A212C6E6"/>
<reference evidence="2 3" key="1">
    <citation type="journal article" date="2018" name="Mol. Genet. Genomics">
        <title>The red deer Cervus elaphus genome CerEla1.0: sequencing, annotating, genes, and chromosomes.</title>
        <authorList>
            <person name="Bana N.A."/>
            <person name="Nyiri A."/>
            <person name="Nagy J."/>
            <person name="Frank K."/>
            <person name="Nagy T."/>
            <person name="Steger V."/>
            <person name="Schiller M."/>
            <person name="Lakatos P."/>
            <person name="Sugar L."/>
            <person name="Horn P."/>
            <person name="Barta E."/>
            <person name="Orosz L."/>
        </authorList>
    </citation>
    <scope>NUCLEOTIDE SEQUENCE [LARGE SCALE GENOMIC DNA]</scope>
    <source>
        <strain evidence="2">Hungarian</strain>
    </source>
</reference>
<protein>
    <submittedName>
        <fullName evidence="2">Uncharacterized protein</fullName>
    </submittedName>
</protein>
<dbReference type="Proteomes" id="UP000242450">
    <property type="component" value="Chromosome 27"/>
</dbReference>
<keyword evidence="3" id="KW-1185">Reference proteome</keyword>
<feature type="compositionally biased region" description="Polar residues" evidence="1">
    <location>
        <begin position="27"/>
        <end position="40"/>
    </location>
</feature>
<feature type="compositionally biased region" description="Polar residues" evidence="1">
    <location>
        <begin position="70"/>
        <end position="79"/>
    </location>
</feature>
<dbReference type="EMBL" id="MKHE01000027">
    <property type="protein sequence ID" value="OWK01558.1"/>
    <property type="molecule type" value="Genomic_DNA"/>
</dbReference>
<gene>
    <name evidence="2" type="ORF">Celaphus_00017545</name>
</gene>
<organism evidence="2 3">
    <name type="scientific">Cervus elaphus hippelaphus</name>
    <name type="common">European red deer</name>
    <dbReference type="NCBI Taxonomy" id="46360"/>
    <lineage>
        <taxon>Eukaryota</taxon>
        <taxon>Metazoa</taxon>
        <taxon>Chordata</taxon>
        <taxon>Craniata</taxon>
        <taxon>Vertebrata</taxon>
        <taxon>Euteleostomi</taxon>
        <taxon>Mammalia</taxon>
        <taxon>Eutheria</taxon>
        <taxon>Laurasiatheria</taxon>
        <taxon>Artiodactyla</taxon>
        <taxon>Ruminantia</taxon>
        <taxon>Pecora</taxon>
        <taxon>Cervidae</taxon>
        <taxon>Cervinae</taxon>
        <taxon>Cervus</taxon>
    </lineage>
</organism>
<comment type="caution">
    <text evidence="2">The sequence shown here is derived from an EMBL/GenBank/DDBJ whole genome shotgun (WGS) entry which is preliminary data.</text>
</comment>
<sequence length="90" mass="9633">MASVSTARKPRVSTKRAESMDRPSPCGSDSTLQTELTHHSSQIIAQQSHHLSTHCCSCDDSVIIATTRIAGTTPSSKPNSKAEPEFAFCS</sequence>